<proteinExistence type="inferred from homology"/>
<dbReference type="PROSITE" id="PS01131">
    <property type="entry name" value="RRNA_A_DIMETH"/>
    <property type="match status" value="1"/>
</dbReference>
<dbReference type="CDD" id="cd02440">
    <property type="entry name" value="AdoMet_MTases"/>
    <property type="match status" value="1"/>
</dbReference>
<evidence type="ECO:0000256" key="1">
    <source>
        <dbReference type="ARBA" id="ARBA00008361"/>
    </source>
</evidence>
<dbReference type="GO" id="GO:0000179">
    <property type="term" value="F:rRNA (adenine-N6,N6-)-dimethyltransferase activity"/>
    <property type="evidence" value="ECO:0007669"/>
    <property type="project" value="InterPro"/>
</dbReference>
<dbReference type="AlphaFoldDB" id="A0A147DQW9"/>
<accession>A0A147DQW9</accession>
<keyword evidence="2" id="KW-0489">Methyltransferase</keyword>
<organism evidence="6 7">
    <name type="scientific">Curtobacterium oceanosedimentum</name>
    <dbReference type="NCBI Taxonomy" id="465820"/>
    <lineage>
        <taxon>Bacteria</taxon>
        <taxon>Bacillati</taxon>
        <taxon>Actinomycetota</taxon>
        <taxon>Actinomycetes</taxon>
        <taxon>Micrococcales</taxon>
        <taxon>Microbacteriaceae</taxon>
        <taxon>Curtobacterium</taxon>
    </lineage>
</organism>
<evidence type="ECO:0000259" key="5">
    <source>
        <dbReference type="Pfam" id="PF08241"/>
    </source>
</evidence>
<dbReference type="Gene3D" id="3.40.50.150">
    <property type="entry name" value="Vaccinia Virus protein VP39"/>
    <property type="match status" value="1"/>
</dbReference>
<dbReference type="InterPro" id="IPR013216">
    <property type="entry name" value="Methyltransf_11"/>
</dbReference>
<dbReference type="InterPro" id="IPR020596">
    <property type="entry name" value="rRNA_Ade_Mease_Trfase_CS"/>
</dbReference>
<dbReference type="EMBL" id="LDRC01000039">
    <property type="protein sequence ID" value="KTR51970.1"/>
    <property type="molecule type" value="Genomic_DNA"/>
</dbReference>
<dbReference type="PANTHER" id="PTHR44942:SF4">
    <property type="entry name" value="METHYLTRANSFERASE TYPE 11 DOMAIN-CONTAINING PROTEIN"/>
    <property type="match status" value="1"/>
</dbReference>
<dbReference type="Pfam" id="PF08241">
    <property type="entry name" value="Methyltransf_11"/>
    <property type="match status" value="1"/>
</dbReference>
<evidence type="ECO:0000313" key="6">
    <source>
        <dbReference type="EMBL" id="KTR51970.1"/>
    </source>
</evidence>
<dbReference type="SUPFAM" id="SSF53335">
    <property type="entry name" value="S-adenosyl-L-methionine-dependent methyltransferases"/>
    <property type="match status" value="1"/>
</dbReference>
<evidence type="ECO:0000256" key="4">
    <source>
        <dbReference type="SAM" id="MobiDB-lite"/>
    </source>
</evidence>
<evidence type="ECO:0000256" key="2">
    <source>
        <dbReference type="ARBA" id="ARBA00022603"/>
    </source>
</evidence>
<evidence type="ECO:0000256" key="3">
    <source>
        <dbReference type="ARBA" id="ARBA00022679"/>
    </source>
</evidence>
<comment type="caution">
    <text evidence="6">The sequence shown here is derived from an EMBL/GenBank/DDBJ whole genome shotgun (WGS) entry which is preliminary data.</text>
</comment>
<dbReference type="PATRIC" id="fig|465820.4.peg.1612"/>
<dbReference type="Proteomes" id="UP000072763">
    <property type="component" value="Unassembled WGS sequence"/>
</dbReference>
<protein>
    <recommendedName>
        <fullName evidence="5">Methyltransferase type 11 domain-containing protein</fullName>
    </recommendedName>
</protein>
<feature type="region of interest" description="Disordered" evidence="4">
    <location>
        <begin position="1"/>
        <end position="22"/>
    </location>
</feature>
<reference evidence="6 7" key="1">
    <citation type="journal article" date="2016" name="Front. Microbiol.">
        <title>Genomic Resource of Rice Seed Associated Bacteria.</title>
        <authorList>
            <person name="Midha S."/>
            <person name="Bansal K."/>
            <person name="Sharma S."/>
            <person name="Kumar N."/>
            <person name="Patil P.P."/>
            <person name="Chaudhry V."/>
            <person name="Patil P.B."/>
        </authorList>
    </citation>
    <scope>NUCLEOTIDE SEQUENCE [LARGE SCALE GENOMIC DNA]</scope>
    <source>
        <strain evidence="6 7">NS359</strain>
    </source>
</reference>
<feature type="domain" description="Methyltransferase type 11" evidence="5">
    <location>
        <begin position="53"/>
        <end position="141"/>
    </location>
</feature>
<dbReference type="InterPro" id="IPR029063">
    <property type="entry name" value="SAM-dependent_MTases_sf"/>
</dbReference>
<name>A0A147DQW9_9MICO</name>
<dbReference type="STRING" id="465820.NS263_03800"/>
<evidence type="ECO:0000313" key="7">
    <source>
        <dbReference type="Proteomes" id="UP000072763"/>
    </source>
</evidence>
<comment type="similarity">
    <text evidence="1">Belongs to the methyltransferase superfamily.</text>
</comment>
<gene>
    <name evidence="6" type="ORF">NS359_07615</name>
</gene>
<dbReference type="InterPro" id="IPR051052">
    <property type="entry name" value="Diverse_substrate_MTase"/>
</dbReference>
<dbReference type="PANTHER" id="PTHR44942">
    <property type="entry name" value="METHYLTRANSF_11 DOMAIN-CONTAINING PROTEIN"/>
    <property type="match status" value="1"/>
</dbReference>
<keyword evidence="3" id="KW-0808">Transferase</keyword>
<sequence length="255" mass="27513">MDTGAATDQAGTVTDDRPARSFGSAVDAYERGRPGYPDAVAAALVPDRTPLVVDVGAGTGKFTRTLLGRADEVVAVEPDPAMRSRLVDLLPTVRALDGTGEAIPLPDGSADVVTFAQSWHWVDRDAGAAEVARVLRPGGTLGLVWNVRDETRPWAARVGMIVAQPEARTVQQEQPLVGAPFGAGVHDTVRWTHEQDRDAFLDMIASRSSVILMPEDERRAVLDAVRQVLDEDPETAGRPTIPVDYVAHVHRYVRP</sequence>